<dbReference type="KEGG" id="vg:16513014"/>
<evidence type="ECO:0000256" key="1">
    <source>
        <dbReference type="SAM" id="MobiDB-lite"/>
    </source>
</evidence>
<evidence type="ECO:0000313" key="3">
    <source>
        <dbReference type="Proteomes" id="UP000201566"/>
    </source>
</evidence>
<organism evidence="2 3">
    <name type="scientific">Pandoravirus dulcis</name>
    <dbReference type="NCBI Taxonomy" id="1349409"/>
    <lineage>
        <taxon>Viruses</taxon>
        <taxon>Pandoravirus</taxon>
    </lineage>
</organism>
<dbReference type="RefSeq" id="YP_008319596.1">
    <property type="nucleotide sequence ID" value="NC_021858.1"/>
</dbReference>
<dbReference type="EMBL" id="KC977570">
    <property type="protein sequence ID" value="AGO82927.1"/>
    <property type="molecule type" value="Genomic_DNA"/>
</dbReference>
<protein>
    <submittedName>
        <fullName evidence="2">Uncharacterized protein</fullName>
    </submittedName>
</protein>
<reference evidence="2 3" key="1">
    <citation type="journal article" date="2013" name="Science">
        <title>Pandoraviruses: amoeba viruses with genomes up to 2.5 Mb reaching that of parasitic eukaryotes.</title>
        <authorList>
            <person name="Philippe N."/>
            <person name="Legendre M."/>
            <person name="Doutre G."/>
            <person name="Coute Y."/>
            <person name="Poirot O."/>
            <person name="Lescot M."/>
            <person name="Arslan D."/>
            <person name="Seltzer V."/>
            <person name="Bertaux L."/>
            <person name="Bruley C."/>
            <person name="Garin J."/>
            <person name="Claverie J.M."/>
            <person name="Abergel C."/>
        </authorList>
    </citation>
    <scope>NUCLEOTIDE SEQUENCE [LARGE SCALE GENOMIC DNA]</scope>
    <source>
        <strain evidence="2">Melbourne</strain>
    </source>
</reference>
<evidence type="ECO:0000313" key="2">
    <source>
        <dbReference type="EMBL" id="AGO82927.1"/>
    </source>
</evidence>
<feature type="region of interest" description="Disordered" evidence="1">
    <location>
        <begin position="94"/>
        <end position="117"/>
    </location>
</feature>
<feature type="compositionally biased region" description="Pro residues" evidence="1">
    <location>
        <begin position="95"/>
        <end position="108"/>
    </location>
</feature>
<accession>S4VRL4</accession>
<gene>
    <name evidence="2" type="ORF">pdul_cds_748</name>
</gene>
<name>S4VRL4_9VIRU</name>
<dbReference type="Proteomes" id="UP000201566">
    <property type="component" value="Segment"/>
</dbReference>
<dbReference type="GeneID" id="16513014"/>
<proteinExistence type="predicted"/>
<sequence>MAGTDPSLTTGADQTARHRRVLGEDYVLPYVALEWDHTVGRPAMKWLVVRCADIRSKCGGPQSLAPRTDVAYFVHPETAEADARLFARLKNAAEPWPPGSPAAPPPQAPCDGEEGEKESAADLARHCVFAWDHLLLNEAPLRWAVLEWVGAEAVAAAPDVVHPRADVAYFLDPLSAEADARLFAAARDRR</sequence>